<protein>
    <recommendedName>
        <fullName evidence="3">AB hydrolase-1 domain-containing protein</fullName>
    </recommendedName>
</protein>
<dbReference type="RefSeq" id="XP_017996291.1">
    <property type="nucleotide sequence ID" value="XM_018147620.1"/>
</dbReference>
<dbReference type="EMBL" id="LFJN01000032">
    <property type="protein sequence ID" value="KPI36328.1"/>
    <property type="molecule type" value="Genomic_DNA"/>
</dbReference>
<reference evidence="1 2" key="1">
    <citation type="submission" date="2015-06" db="EMBL/GenBank/DDBJ databases">
        <title>Draft genome of the ant-associated black yeast Phialophora attae CBS 131958.</title>
        <authorList>
            <person name="Moreno L.F."/>
            <person name="Stielow B.J."/>
            <person name="de Hoog S."/>
            <person name="Vicente V.A."/>
            <person name="Weiss V.A."/>
            <person name="de Vries M."/>
            <person name="Cruz L.M."/>
            <person name="Souza E.M."/>
        </authorList>
    </citation>
    <scope>NUCLEOTIDE SEQUENCE [LARGE SCALE GENOMIC DNA]</scope>
    <source>
        <strain evidence="1 2">CBS 131958</strain>
    </source>
</reference>
<accession>A0A0N0NIZ7</accession>
<dbReference type="Proteomes" id="UP000038010">
    <property type="component" value="Unassembled WGS sequence"/>
</dbReference>
<evidence type="ECO:0000313" key="2">
    <source>
        <dbReference type="Proteomes" id="UP000038010"/>
    </source>
</evidence>
<keyword evidence="2" id="KW-1185">Reference proteome</keyword>
<dbReference type="AlphaFoldDB" id="A0A0N0NIZ7"/>
<evidence type="ECO:0000313" key="1">
    <source>
        <dbReference type="EMBL" id="KPI36328.1"/>
    </source>
</evidence>
<evidence type="ECO:0008006" key="3">
    <source>
        <dbReference type="Google" id="ProtNLM"/>
    </source>
</evidence>
<dbReference type="VEuPathDB" id="FungiDB:AB675_7265"/>
<dbReference type="STRING" id="1664694.A0A0N0NIZ7"/>
<comment type="caution">
    <text evidence="1">The sequence shown here is derived from an EMBL/GenBank/DDBJ whole genome shotgun (WGS) entry which is preliminary data.</text>
</comment>
<dbReference type="SUPFAM" id="SSF53474">
    <property type="entry name" value="alpha/beta-Hydrolases"/>
    <property type="match status" value="1"/>
</dbReference>
<dbReference type="GeneID" id="28739499"/>
<gene>
    <name evidence="1" type="ORF">AB675_7265</name>
</gene>
<proteinExistence type="predicted"/>
<dbReference type="InterPro" id="IPR029058">
    <property type="entry name" value="AB_hydrolase_fold"/>
</dbReference>
<sequence>MARVVDEVDNSTSSAASTAILIPPPQEQPLELSDINHIPAPALSSFQTHFPPSVLNFPTPTFATSALGTTAIYSLPPQAPYAGTTIPSSSINARRVLLIHGVNTPAVGSVLPLARAIQLQVPSTHIVMYDLWGHGLSSTPLVAHTPEMFGMQIESVLQHVGWCSTSTPGPAATASSPSEPNKIDIIGYSLGCTLLAQLLTTPQPTHPSLTPTAINTITLIAPSGLLPPSWFPLSLETAIQPPSPTLSPTTAQTHEARAQHAALAWLEGPNYLEEAQAADHNPTIWTTDHLAAKDWTARLAKAMKHWEVVHHTGYPASVLSIVRHAGIRDQEGAFRGVAALGRRGVPGQKGLGGRGGGGDKVRVQAILGGLDDVVSEAKMRKCGFGVADAAGNVMVPLVVVAGADHGLPRDRREWIERVAEEIVGFWGS</sequence>
<name>A0A0N0NIZ7_9EURO</name>
<organism evidence="1 2">
    <name type="scientific">Cyphellophora attinorum</name>
    <dbReference type="NCBI Taxonomy" id="1664694"/>
    <lineage>
        <taxon>Eukaryota</taxon>
        <taxon>Fungi</taxon>
        <taxon>Dikarya</taxon>
        <taxon>Ascomycota</taxon>
        <taxon>Pezizomycotina</taxon>
        <taxon>Eurotiomycetes</taxon>
        <taxon>Chaetothyriomycetidae</taxon>
        <taxon>Chaetothyriales</taxon>
        <taxon>Cyphellophoraceae</taxon>
        <taxon>Cyphellophora</taxon>
    </lineage>
</organism>
<dbReference type="OrthoDB" id="408373at2759"/>
<dbReference type="Gene3D" id="3.40.50.1820">
    <property type="entry name" value="alpha/beta hydrolase"/>
    <property type="match status" value="1"/>
</dbReference>